<accession>A0A7X0LTK5</accession>
<dbReference type="EMBL" id="JACHGK010000001">
    <property type="protein sequence ID" value="MBB6443996.1"/>
    <property type="molecule type" value="Genomic_DNA"/>
</dbReference>
<evidence type="ECO:0000313" key="3">
    <source>
        <dbReference type="EMBL" id="MBB6443996.1"/>
    </source>
</evidence>
<sequence length="129" mass="14791">MKINQWVIVISVLVTWLTGAAWFLLIPLIAGLSGILFGYNPIMQLAKRFLKKPKESYIPEEWGQQQFNQKIAVFCLGAGWLSFLLNWNTAGYIFTAMVAIAAFIAILGFCIGCFILFQWKQFQYRRTQS</sequence>
<protein>
    <recommendedName>
        <fullName evidence="2">DUF4395 domain-containing protein</fullName>
    </recommendedName>
</protein>
<dbReference type="InterPro" id="IPR025508">
    <property type="entry name" value="DUF4395"/>
</dbReference>
<comment type="caution">
    <text evidence="3">The sequence shown here is derived from an EMBL/GenBank/DDBJ whole genome shotgun (WGS) entry which is preliminary data.</text>
</comment>
<organism evidence="3 4">
    <name type="scientific">Bacillus benzoevorans</name>
    <dbReference type="NCBI Taxonomy" id="1456"/>
    <lineage>
        <taxon>Bacteria</taxon>
        <taxon>Bacillati</taxon>
        <taxon>Bacillota</taxon>
        <taxon>Bacilli</taxon>
        <taxon>Bacillales</taxon>
        <taxon>Bacillaceae</taxon>
        <taxon>Bacillus</taxon>
    </lineage>
</organism>
<evidence type="ECO:0000259" key="2">
    <source>
        <dbReference type="Pfam" id="PF14340"/>
    </source>
</evidence>
<dbReference type="Pfam" id="PF14340">
    <property type="entry name" value="DUF4395"/>
    <property type="match status" value="1"/>
</dbReference>
<feature type="transmembrane region" description="Helical" evidence="1">
    <location>
        <begin position="6"/>
        <end position="39"/>
    </location>
</feature>
<evidence type="ECO:0000256" key="1">
    <source>
        <dbReference type="SAM" id="Phobius"/>
    </source>
</evidence>
<dbReference type="Proteomes" id="UP000531594">
    <property type="component" value="Unassembled WGS sequence"/>
</dbReference>
<keyword evidence="4" id="KW-1185">Reference proteome</keyword>
<reference evidence="3 4" key="1">
    <citation type="submission" date="2020-08" db="EMBL/GenBank/DDBJ databases">
        <title>Genomic Encyclopedia of Type Strains, Phase IV (KMG-IV): sequencing the most valuable type-strain genomes for metagenomic binning, comparative biology and taxonomic classification.</title>
        <authorList>
            <person name="Goeker M."/>
        </authorList>
    </citation>
    <scope>NUCLEOTIDE SEQUENCE [LARGE SCALE GENOMIC DNA]</scope>
    <source>
        <strain evidence="3 4">DSM 5391</strain>
    </source>
</reference>
<proteinExistence type="predicted"/>
<name>A0A7X0LTK5_9BACI</name>
<feature type="domain" description="DUF4395" evidence="2">
    <location>
        <begin position="1"/>
        <end position="120"/>
    </location>
</feature>
<gene>
    <name evidence="3" type="ORF">HNR53_000584</name>
</gene>
<keyword evidence="1" id="KW-0472">Membrane</keyword>
<dbReference type="InterPro" id="IPR016942">
    <property type="entry name" value="UCP030042"/>
</dbReference>
<evidence type="ECO:0000313" key="4">
    <source>
        <dbReference type="Proteomes" id="UP000531594"/>
    </source>
</evidence>
<feature type="transmembrane region" description="Helical" evidence="1">
    <location>
        <begin position="93"/>
        <end position="117"/>
    </location>
</feature>
<keyword evidence="1" id="KW-1133">Transmembrane helix</keyword>
<dbReference type="PIRSF" id="PIRSF030042">
    <property type="entry name" value="UCP030042"/>
    <property type="match status" value="1"/>
</dbReference>
<feature type="transmembrane region" description="Helical" evidence="1">
    <location>
        <begin position="71"/>
        <end position="87"/>
    </location>
</feature>
<keyword evidence="1" id="KW-0812">Transmembrane</keyword>
<dbReference type="AlphaFoldDB" id="A0A7X0LTK5"/>